<dbReference type="Pfam" id="PF03764">
    <property type="entry name" value="EFG_IV"/>
    <property type="match status" value="1"/>
</dbReference>
<dbReference type="GO" id="GO:0032790">
    <property type="term" value="P:ribosome disassembly"/>
    <property type="evidence" value="ECO:0007669"/>
    <property type="project" value="TreeGrafter"/>
</dbReference>
<dbReference type="Gene3D" id="3.30.70.870">
    <property type="entry name" value="Elongation Factor G (Translational Gtpase), domain 3"/>
    <property type="match status" value="1"/>
</dbReference>
<dbReference type="InterPro" id="IPR005517">
    <property type="entry name" value="Transl_elong_EFG/EF2_IV"/>
</dbReference>
<dbReference type="GO" id="GO:0005525">
    <property type="term" value="F:GTP binding"/>
    <property type="evidence" value="ECO:0007669"/>
    <property type="project" value="UniProtKB-UniRule"/>
</dbReference>
<dbReference type="CDD" id="cd04170">
    <property type="entry name" value="EF-G_bact"/>
    <property type="match status" value="1"/>
</dbReference>
<dbReference type="Gene3D" id="2.40.30.10">
    <property type="entry name" value="Translation factors"/>
    <property type="match status" value="1"/>
</dbReference>
<comment type="similarity">
    <text evidence="1">Belongs to the TRAFAC class translation factor GTPase superfamily. Classic translation factor GTPase family. EF-G/EF-2 subfamily.</text>
</comment>
<dbReference type="SUPFAM" id="SSF52540">
    <property type="entry name" value="P-loop containing nucleoside triphosphate hydrolases"/>
    <property type="match status" value="1"/>
</dbReference>
<organism evidence="10 11">
    <name type="scientific">Candidatus Nitronauta litoralis</name>
    <dbReference type="NCBI Taxonomy" id="2705533"/>
    <lineage>
        <taxon>Bacteria</taxon>
        <taxon>Pseudomonadati</taxon>
        <taxon>Nitrospinota/Tectimicrobiota group</taxon>
        <taxon>Nitrospinota</taxon>
        <taxon>Nitrospinia</taxon>
        <taxon>Nitrospinales</taxon>
        <taxon>Nitrospinaceae</taxon>
        <taxon>Candidatus Nitronauta</taxon>
    </lineage>
</organism>
<reference evidence="10 11" key="1">
    <citation type="submission" date="2020-02" db="EMBL/GenBank/DDBJ databases">
        <title>Genomic and physiological characterization of two novel Nitrospinaceae genera.</title>
        <authorList>
            <person name="Mueller A.J."/>
            <person name="Jung M.-Y."/>
            <person name="Strachan C.R."/>
            <person name="Herbold C.W."/>
            <person name="Kirkegaard R.H."/>
            <person name="Daims H."/>
        </authorList>
    </citation>
    <scope>NUCLEOTIDE SEQUENCE [LARGE SCALE GENOMIC DNA]</scope>
    <source>
        <strain evidence="10">EB</strain>
    </source>
</reference>
<dbReference type="InterPro" id="IPR000640">
    <property type="entry name" value="EFG_V-like"/>
</dbReference>
<evidence type="ECO:0000256" key="2">
    <source>
        <dbReference type="ARBA" id="ARBA00017872"/>
    </source>
</evidence>
<dbReference type="InterPro" id="IPR005225">
    <property type="entry name" value="Small_GTP-bd"/>
</dbReference>
<dbReference type="SUPFAM" id="SSF54211">
    <property type="entry name" value="Ribosomal protein S5 domain 2-like"/>
    <property type="match status" value="1"/>
</dbReference>
<dbReference type="FunFam" id="3.30.70.870:FF:000016">
    <property type="entry name" value="Translation elongation factor G"/>
    <property type="match status" value="1"/>
</dbReference>
<dbReference type="EMBL" id="CP048685">
    <property type="protein sequence ID" value="QPJ62754.1"/>
    <property type="molecule type" value="Genomic_DNA"/>
</dbReference>
<proteinExistence type="inferred from homology"/>
<dbReference type="InterPro" id="IPR035649">
    <property type="entry name" value="EFG_V"/>
</dbReference>
<dbReference type="GO" id="GO:0003746">
    <property type="term" value="F:translation elongation factor activity"/>
    <property type="evidence" value="ECO:0007669"/>
    <property type="project" value="UniProtKB-UniRule"/>
</dbReference>
<dbReference type="CDD" id="cd04088">
    <property type="entry name" value="EFG_mtEFG_II"/>
    <property type="match status" value="1"/>
</dbReference>
<name>A0A7T0BXJ3_9BACT</name>
<dbReference type="Gene3D" id="3.40.50.300">
    <property type="entry name" value="P-loop containing nucleotide triphosphate hydrolases"/>
    <property type="match status" value="1"/>
</dbReference>
<dbReference type="CDD" id="cd03713">
    <property type="entry name" value="EFG_mtEFG_C"/>
    <property type="match status" value="1"/>
</dbReference>
<evidence type="ECO:0000313" key="10">
    <source>
        <dbReference type="EMBL" id="QPJ62754.1"/>
    </source>
</evidence>
<dbReference type="SUPFAM" id="SSF54980">
    <property type="entry name" value="EF-G C-terminal domain-like"/>
    <property type="match status" value="2"/>
</dbReference>
<dbReference type="PRINTS" id="PR00315">
    <property type="entry name" value="ELONGATNFCT"/>
</dbReference>
<dbReference type="SUPFAM" id="SSF50447">
    <property type="entry name" value="Translation proteins"/>
    <property type="match status" value="1"/>
</dbReference>
<dbReference type="Pfam" id="PF00009">
    <property type="entry name" value="GTP_EFTU"/>
    <property type="match status" value="1"/>
</dbReference>
<dbReference type="Gene3D" id="3.30.70.240">
    <property type="match status" value="1"/>
</dbReference>
<dbReference type="CDD" id="cd16262">
    <property type="entry name" value="EFG_III"/>
    <property type="match status" value="1"/>
</dbReference>
<dbReference type="InterPro" id="IPR020568">
    <property type="entry name" value="Ribosomal_Su5_D2-typ_SF"/>
</dbReference>
<evidence type="ECO:0000256" key="7">
    <source>
        <dbReference type="ARBA" id="ARBA00024731"/>
    </source>
</evidence>
<evidence type="ECO:0000256" key="1">
    <source>
        <dbReference type="ARBA" id="ARBA00005870"/>
    </source>
</evidence>
<dbReference type="NCBIfam" id="TIGR00231">
    <property type="entry name" value="small_GTP"/>
    <property type="match status" value="1"/>
</dbReference>
<keyword evidence="6" id="KW-0342">GTP-binding</keyword>
<dbReference type="InterPro" id="IPR000795">
    <property type="entry name" value="T_Tr_GTP-bd_dom"/>
</dbReference>
<dbReference type="InterPro" id="IPR041095">
    <property type="entry name" value="EFG_II"/>
</dbReference>
<dbReference type="GO" id="GO:0003924">
    <property type="term" value="F:GTPase activity"/>
    <property type="evidence" value="ECO:0007669"/>
    <property type="project" value="InterPro"/>
</dbReference>
<comment type="function">
    <text evidence="7">Catalyzes the GTP-dependent ribosomal translocation step during translation elongation. During this step, the ribosome changes from the pre-translocational (PRE) to the post-translocational (POST) state as the newly formed A-site-bound peptidyl-tRNA and P-site-bound deacylated tRNA move to the P and E sites, respectively. Catalyzes the coordinated movement of the two tRNA molecules, the mRNA and conformational changes in the ribosome.</text>
</comment>
<dbReference type="CDD" id="cd01434">
    <property type="entry name" value="EFG_mtEFG1_IV"/>
    <property type="match status" value="1"/>
</dbReference>
<sequence length="698" mass="75579">MKSYNAEHIRNVGLIGHGGSGKTSTAEAVLYIAGVSDRLGKVGDNSSVMDFDPDEIKRGNSTNASLATFEFQKHKINLIDTPGTNNFVGDTVGCVRVVDGAVVVIAADTGVQFYTEKTWKWANDQGIPRILFINKMDSEESQVDSILEVVRKKFSIKPVLLDLPVGSGDGFKGIVDLVEQKYFEYEKGGKGVGKVTAIPDDLADEVETARMELVESVAEADDELIEIYLETGELSEEEFLKGLKGGIASGNLVPVLLGAALHNIGVDRLMNAMVEYIPSPDKRNAQLATQVESGETTEISPDASGPFTAQVFKTIADPYAGKLTLFRVFSGKLTGDSSVYNTNHEANERVGQLMSLQGKKQVQLPEVVAGDIACVAKLKVTGTGDSLGPDAKGAVKFEDIPFPNAVLARGMVPKTRADEEKISNALNRLCEEDPTIKVERDAQTHELIVSGMGAVHLDVILERLKRRFGVEVDVKPPKVPYLETIRKSTKVQGKYKKQTGGRGQYGDCWLEIGPLAKGAGFQFENKIVGGAIPKTYIPAVEKGVQEAMAGGVVAHYPMVDIRVAVYDGSYHDVDSSEMAFKIAGSMGFKKGVLDCKPILLEPVMLLNVVVPSESMGDIIGDLNSKRGKVLGVEADEDTQNIRAHVPMASLLNYAPELRAITGGRGEFEMEFDHYDDVPEHIASKIIEEAQSKKVESKE</sequence>
<dbReference type="Pfam" id="PF22042">
    <property type="entry name" value="EF-G_D2"/>
    <property type="match status" value="1"/>
</dbReference>
<dbReference type="Pfam" id="PF14492">
    <property type="entry name" value="EFG_III"/>
    <property type="match status" value="1"/>
</dbReference>
<dbReference type="InterPro" id="IPR009000">
    <property type="entry name" value="Transl_B-barrel_sf"/>
</dbReference>
<dbReference type="FunFam" id="3.30.230.10:FF:000003">
    <property type="entry name" value="Elongation factor G"/>
    <property type="match status" value="1"/>
</dbReference>
<dbReference type="NCBIfam" id="NF009381">
    <property type="entry name" value="PRK12740.1-5"/>
    <property type="match status" value="1"/>
</dbReference>
<evidence type="ECO:0000256" key="6">
    <source>
        <dbReference type="ARBA" id="ARBA00023134"/>
    </source>
</evidence>
<dbReference type="InterPro" id="IPR004540">
    <property type="entry name" value="Transl_elong_EFG/EF2"/>
</dbReference>
<dbReference type="InterPro" id="IPR009022">
    <property type="entry name" value="EFG_III"/>
</dbReference>
<keyword evidence="4 10" id="KW-0251">Elongation factor</keyword>
<dbReference type="InterPro" id="IPR053905">
    <property type="entry name" value="EF-G-like_DII"/>
</dbReference>
<dbReference type="PROSITE" id="PS51722">
    <property type="entry name" value="G_TR_2"/>
    <property type="match status" value="1"/>
</dbReference>
<evidence type="ECO:0000313" key="11">
    <source>
        <dbReference type="Proteomes" id="UP000594688"/>
    </source>
</evidence>
<dbReference type="Pfam" id="PF00679">
    <property type="entry name" value="EFG_C"/>
    <property type="match status" value="1"/>
</dbReference>
<dbReference type="KEGG" id="nli:G3M70_13065"/>
<gene>
    <name evidence="10" type="primary">fusA</name>
    <name evidence="10" type="ORF">G3M70_13065</name>
</gene>
<dbReference type="InterPro" id="IPR047872">
    <property type="entry name" value="EFG_IV"/>
</dbReference>
<dbReference type="SMART" id="SM00889">
    <property type="entry name" value="EFG_IV"/>
    <property type="match status" value="1"/>
</dbReference>
<keyword evidence="3" id="KW-0547">Nucleotide-binding</keyword>
<evidence type="ECO:0000256" key="3">
    <source>
        <dbReference type="ARBA" id="ARBA00022741"/>
    </source>
</evidence>
<dbReference type="SMART" id="SM00838">
    <property type="entry name" value="EFG_C"/>
    <property type="match status" value="1"/>
</dbReference>
<dbReference type="PANTHER" id="PTHR43261">
    <property type="entry name" value="TRANSLATION ELONGATION FACTOR G-RELATED"/>
    <property type="match status" value="1"/>
</dbReference>
<dbReference type="InterPro" id="IPR014721">
    <property type="entry name" value="Ribsml_uS5_D2-typ_fold_subgr"/>
</dbReference>
<dbReference type="Gene3D" id="3.30.230.10">
    <property type="match status" value="1"/>
</dbReference>
<dbReference type="NCBIfam" id="NF009379">
    <property type="entry name" value="PRK12740.1-3"/>
    <property type="match status" value="1"/>
</dbReference>
<protein>
    <recommendedName>
        <fullName evidence="2 8">Elongation factor G</fullName>
    </recommendedName>
</protein>
<dbReference type="PANTHER" id="PTHR43261:SF7">
    <property type="entry name" value="ELONGATION FACTOR G-LIKE PROTEIN"/>
    <property type="match status" value="1"/>
</dbReference>
<dbReference type="InterPro" id="IPR027417">
    <property type="entry name" value="P-loop_NTPase"/>
</dbReference>
<dbReference type="NCBIfam" id="TIGR00484">
    <property type="entry name" value="EF-G"/>
    <property type="match status" value="1"/>
</dbReference>
<evidence type="ECO:0000256" key="5">
    <source>
        <dbReference type="ARBA" id="ARBA00022917"/>
    </source>
</evidence>
<dbReference type="InterPro" id="IPR035647">
    <property type="entry name" value="EFG_III/V"/>
</dbReference>
<evidence type="ECO:0000259" key="9">
    <source>
        <dbReference type="PROSITE" id="PS51722"/>
    </source>
</evidence>
<dbReference type="Proteomes" id="UP000594688">
    <property type="component" value="Chromosome"/>
</dbReference>
<evidence type="ECO:0000256" key="8">
    <source>
        <dbReference type="NCBIfam" id="TIGR00484"/>
    </source>
</evidence>
<dbReference type="AlphaFoldDB" id="A0A7T0BXJ3"/>
<feature type="domain" description="Tr-type G" evidence="9">
    <location>
        <begin position="7"/>
        <end position="281"/>
    </location>
</feature>
<dbReference type="FunFam" id="3.30.70.240:FF:000001">
    <property type="entry name" value="Elongation factor G"/>
    <property type="match status" value="1"/>
</dbReference>
<keyword evidence="5" id="KW-0648">Protein biosynthesis</keyword>
<accession>A0A7T0BXJ3</accession>
<dbReference type="NCBIfam" id="NF009891">
    <property type="entry name" value="PRK13351.1-1"/>
    <property type="match status" value="1"/>
</dbReference>
<evidence type="ECO:0000256" key="4">
    <source>
        <dbReference type="ARBA" id="ARBA00022768"/>
    </source>
</evidence>